<feature type="domain" description="Glycosyltransferase 2-like" evidence="2">
    <location>
        <begin position="5"/>
        <end position="126"/>
    </location>
</feature>
<dbReference type="EMBL" id="JADKNH010000009">
    <property type="protein sequence ID" value="MBF4694516.1"/>
    <property type="molecule type" value="Genomic_DNA"/>
</dbReference>
<evidence type="ECO:0000313" key="4">
    <source>
        <dbReference type="Proteomes" id="UP000614200"/>
    </source>
</evidence>
<reference evidence="3 4" key="1">
    <citation type="submission" date="2020-11" db="EMBL/GenBank/DDBJ databases">
        <title>Fusibacter basophilias sp. nov.</title>
        <authorList>
            <person name="Qiu D."/>
        </authorList>
    </citation>
    <scope>NUCLEOTIDE SEQUENCE [LARGE SCALE GENOMIC DNA]</scope>
    <source>
        <strain evidence="3 4">Q10-2</strain>
    </source>
</reference>
<sequence length="307" mass="34816">MQFVSAVIYLRNNASTLKTFLTFIDQTMCRFFSKYEIICVNDASVDETLEIIKNFKCQSDETTLTVLNMSYFQGLELSMTAGVDLAIGDFVYEFDTVSLDYDECVIQEIYQHALTGFDIVNAAADSKPKLTSYLFYSVFNKFANLQYTLGSESFRILSRRAINRIRGLSESSPYRKALYANCGLKMDTHKYQPTTPNSAPASTGTVKARTQLATDALILFTDIGYKFASTMTVIMMLITVLVALYAVVVYIFQNPVEGWTPTILFLSFAFFGLFAILAVVIKYLSIIVNLLYKKQKYVYESIQKYSR</sequence>
<gene>
    <name evidence="3" type="ORF">ISU02_15505</name>
</gene>
<keyword evidence="4" id="KW-1185">Reference proteome</keyword>
<keyword evidence="1" id="KW-0472">Membrane</keyword>
<comment type="caution">
    <text evidence="3">The sequence shown here is derived from an EMBL/GenBank/DDBJ whole genome shotgun (WGS) entry which is preliminary data.</text>
</comment>
<accession>A0ABR9ZX35</accession>
<feature type="transmembrane region" description="Helical" evidence="1">
    <location>
        <begin position="233"/>
        <end position="252"/>
    </location>
</feature>
<dbReference type="InterPro" id="IPR029044">
    <property type="entry name" value="Nucleotide-diphossugar_trans"/>
</dbReference>
<dbReference type="PANTHER" id="PTHR48090">
    <property type="entry name" value="UNDECAPRENYL-PHOSPHATE 4-DEOXY-4-FORMAMIDO-L-ARABINOSE TRANSFERASE-RELATED"/>
    <property type="match status" value="1"/>
</dbReference>
<evidence type="ECO:0000259" key="2">
    <source>
        <dbReference type="Pfam" id="PF00535"/>
    </source>
</evidence>
<evidence type="ECO:0000256" key="1">
    <source>
        <dbReference type="SAM" id="Phobius"/>
    </source>
</evidence>
<dbReference type="InterPro" id="IPR001173">
    <property type="entry name" value="Glyco_trans_2-like"/>
</dbReference>
<dbReference type="Gene3D" id="3.90.550.10">
    <property type="entry name" value="Spore Coat Polysaccharide Biosynthesis Protein SpsA, Chain A"/>
    <property type="match status" value="1"/>
</dbReference>
<evidence type="ECO:0000313" key="3">
    <source>
        <dbReference type="EMBL" id="MBF4694516.1"/>
    </source>
</evidence>
<name>A0ABR9ZX35_9FIRM</name>
<dbReference type="Pfam" id="PF00535">
    <property type="entry name" value="Glycos_transf_2"/>
    <property type="match status" value="1"/>
</dbReference>
<dbReference type="InterPro" id="IPR050256">
    <property type="entry name" value="Glycosyltransferase_2"/>
</dbReference>
<proteinExistence type="predicted"/>
<dbReference type="Proteomes" id="UP000614200">
    <property type="component" value="Unassembled WGS sequence"/>
</dbReference>
<dbReference type="SUPFAM" id="SSF53448">
    <property type="entry name" value="Nucleotide-diphospho-sugar transferases"/>
    <property type="match status" value="1"/>
</dbReference>
<organism evidence="3 4">
    <name type="scientific">Fusibacter ferrireducens</name>
    <dbReference type="NCBI Taxonomy" id="2785058"/>
    <lineage>
        <taxon>Bacteria</taxon>
        <taxon>Bacillati</taxon>
        <taxon>Bacillota</taxon>
        <taxon>Clostridia</taxon>
        <taxon>Eubacteriales</taxon>
        <taxon>Eubacteriales Family XII. Incertae Sedis</taxon>
        <taxon>Fusibacter</taxon>
    </lineage>
</organism>
<protein>
    <submittedName>
        <fullName evidence="3">Glycosyltransferase</fullName>
    </submittedName>
</protein>
<keyword evidence="1" id="KW-0812">Transmembrane</keyword>
<dbReference type="PANTHER" id="PTHR48090:SF8">
    <property type="entry name" value="GLYCOSYLTRANSFERASE CSBB-RELATED"/>
    <property type="match status" value="1"/>
</dbReference>
<feature type="transmembrane region" description="Helical" evidence="1">
    <location>
        <begin position="264"/>
        <end position="292"/>
    </location>
</feature>
<keyword evidence="1" id="KW-1133">Transmembrane helix</keyword>